<evidence type="ECO:0000256" key="9">
    <source>
        <dbReference type="ARBA" id="ARBA00023136"/>
    </source>
</evidence>
<organism evidence="13">
    <name type="scientific">Odontella aurita</name>
    <dbReference type="NCBI Taxonomy" id="265563"/>
    <lineage>
        <taxon>Eukaryota</taxon>
        <taxon>Sar</taxon>
        <taxon>Stramenopiles</taxon>
        <taxon>Ochrophyta</taxon>
        <taxon>Bacillariophyta</taxon>
        <taxon>Mediophyceae</taxon>
        <taxon>Biddulphiophycidae</taxon>
        <taxon>Eupodiscales</taxon>
        <taxon>Odontellaceae</taxon>
        <taxon>Odontella</taxon>
    </lineage>
</organism>
<dbReference type="PROSITE" id="PS50920">
    <property type="entry name" value="SOLCAR"/>
    <property type="match status" value="2"/>
</dbReference>
<evidence type="ECO:0008006" key="14">
    <source>
        <dbReference type="Google" id="ProtNLM"/>
    </source>
</evidence>
<dbReference type="InterPro" id="IPR002067">
    <property type="entry name" value="MCP"/>
</dbReference>
<dbReference type="InterPro" id="IPR023395">
    <property type="entry name" value="MCP_dom_sf"/>
</dbReference>
<feature type="repeat" description="Solcar" evidence="10">
    <location>
        <begin position="215"/>
        <end position="300"/>
    </location>
</feature>
<evidence type="ECO:0000256" key="6">
    <source>
        <dbReference type="ARBA" id="ARBA00022792"/>
    </source>
</evidence>
<reference evidence="13" key="1">
    <citation type="submission" date="2021-01" db="EMBL/GenBank/DDBJ databases">
        <authorList>
            <person name="Corre E."/>
            <person name="Pelletier E."/>
            <person name="Niang G."/>
            <person name="Scheremetjew M."/>
            <person name="Finn R."/>
            <person name="Kale V."/>
            <person name="Holt S."/>
            <person name="Cochrane G."/>
            <person name="Meng A."/>
            <person name="Brown T."/>
            <person name="Cohen L."/>
        </authorList>
    </citation>
    <scope>NUCLEOTIDE SEQUENCE</scope>
    <source>
        <strain evidence="13">Isolate 1302-5</strain>
    </source>
</reference>
<accession>A0A7S4J525</accession>
<dbReference type="GO" id="GO:0005315">
    <property type="term" value="F:phosphate transmembrane transporter activity"/>
    <property type="evidence" value="ECO:0007669"/>
    <property type="project" value="InterPro"/>
</dbReference>
<proteinExistence type="inferred from homology"/>
<evidence type="ECO:0000256" key="2">
    <source>
        <dbReference type="ARBA" id="ARBA00006375"/>
    </source>
</evidence>
<evidence type="ECO:0000256" key="11">
    <source>
        <dbReference type="RuleBase" id="RU000488"/>
    </source>
</evidence>
<keyword evidence="7 12" id="KW-1133">Transmembrane helix</keyword>
<evidence type="ECO:0000256" key="10">
    <source>
        <dbReference type="PROSITE-ProRule" id="PRU00282"/>
    </source>
</evidence>
<keyword evidence="9 10" id="KW-0472">Membrane</keyword>
<dbReference type="AlphaFoldDB" id="A0A7S4J525"/>
<dbReference type="EMBL" id="HBKQ01031863">
    <property type="protein sequence ID" value="CAE2251814.1"/>
    <property type="molecule type" value="Transcribed_RNA"/>
</dbReference>
<dbReference type="PANTHER" id="PTHR45671:SF12">
    <property type="entry name" value="MITOCHONDRIAL PHOSPHATE CARRIER PROTEIN"/>
    <property type="match status" value="1"/>
</dbReference>
<evidence type="ECO:0000256" key="5">
    <source>
        <dbReference type="ARBA" id="ARBA00022737"/>
    </source>
</evidence>
<protein>
    <recommendedName>
        <fullName evidence="14">ADP,ATP carrier protein</fullName>
    </recommendedName>
</protein>
<dbReference type="GO" id="GO:0005743">
    <property type="term" value="C:mitochondrial inner membrane"/>
    <property type="evidence" value="ECO:0007669"/>
    <property type="project" value="UniProtKB-SubCell"/>
</dbReference>
<dbReference type="PANTHER" id="PTHR45671">
    <property type="entry name" value="SOLUTE CARRIER FAMILY 25 (MITOCHONDRIAL CARRIER PHOSPHATE CARRIER), MEMBER 3, LIKE-RELATED-RELATED"/>
    <property type="match status" value="1"/>
</dbReference>
<evidence type="ECO:0000256" key="12">
    <source>
        <dbReference type="SAM" id="Phobius"/>
    </source>
</evidence>
<dbReference type="GO" id="GO:1990547">
    <property type="term" value="P:mitochondrial phosphate ion transmembrane transport"/>
    <property type="evidence" value="ECO:0007669"/>
    <property type="project" value="InterPro"/>
</dbReference>
<evidence type="ECO:0000256" key="7">
    <source>
        <dbReference type="ARBA" id="ARBA00022989"/>
    </source>
</evidence>
<dbReference type="InterPro" id="IPR018108">
    <property type="entry name" value="MCP_transmembrane"/>
</dbReference>
<comment type="subcellular location">
    <subcellularLocation>
        <location evidence="1">Mitochondrion inner membrane</location>
        <topology evidence="1">Multi-pass membrane protein</topology>
    </subcellularLocation>
</comment>
<keyword evidence="3 11" id="KW-0813">Transport</keyword>
<evidence type="ECO:0000256" key="3">
    <source>
        <dbReference type="ARBA" id="ARBA00022448"/>
    </source>
</evidence>
<evidence type="ECO:0000256" key="4">
    <source>
        <dbReference type="ARBA" id="ARBA00022692"/>
    </source>
</evidence>
<gene>
    <name evidence="13" type="ORF">OAUR00152_LOCUS21722</name>
</gene>
<keyword evidence="4 10" id="KW-0812">Transmembrane</keyword>
<keyword evidence="5" id="KW-0677">Repeat</keyword>
<feature type="repeat" description="Solcar" evidence="10">
    <location>
        <begin position="117"/>
        <end position="202"/>
    </location>
</feature>
<dbReference type="InterPro" id="IPR044677">
    <property type="entry name" value="SLC25A3/Pic2/Mir1-like"/>
</dbReference>
<keyword evidence="8" id="KW-0496">Mitochondrion</keyword>
<evidence type="ECO:0000256" key="1">
    <source>
        <dbReference type="ARBA" id="ARBA00004448"/>
    </source>
</evidence>
<dbReference type="SUPFAM" id="SSF103506">
    <property type="entry name" value="Mitochondrial carrier"/>
    <property type="match status" value="1"/>
</dbReference>
<comment type="similarity">
    <text evidence="2 11">Belongs to the mitochondrial carrier (TC 2.A.29) family.</text>
</comment>
<evidence type="ECO:0000313" key="13">
    <source>
        <dbReference type="EMBL" id="CAE2251814.1"/>
    </source>
</evidence>
<name>A0A7S4J525_9STRA</name>
<dbReference type="Gene3D" id="1.50.40.10">
    <property type="entry name" value="Mitochondrial carrier domain"/>
    <property type="match status" value="2"/>
</dbReference>
<sequence>MFALLSDEDQPKDLIAATMERIQPAEDPDGVGGERAAAPITFTGDPQPPIVLAADRKLVELPLGMEPRRPINSTDPFELGMDKGKGMLSNLAGLRFQKSKNDFLFPPVTKERTLGFDTYSRFFAAGAMASGFAHTALTPVDMLKTRLQTQPEKYTGGPVAAAATIVEEEGVIAFAGGLGPTAAGYFLAGSIAFGGTEILKRAAVDVLGPAAALANPFLLVLGCSAIAVATCALVLTPFEAARVRVVDDPDFAPSLPAALGRIVRDEGGIGGVYEALPALLVKEIPFHATKFAVFDVTSTALKASALADSLSSVELTLVAGVFAGIAAAIVSQPADATFTKCNQPSEADGRRLSPPEAFADLLENGGFGTGLSSRCLFGGALVSLQFLGYTFTKSLFHVTTGDLSLFLDVFSGLSLD</sequence>
<evidence type="ECO:0000256" key="8">
    <source>
        <dbReference type="ARBA" id="ARBA00023128"/>
    </source>
</evidence>
<feature type="transmembrane region" description="Helical" evidence="12">
    <location>
        <begin position="217"/>
        <end position="235"/>
    </location>
</feature>
<keyword evidence="6" id="KW-0999">Mitochondrion inner membrane</keyword>
<dbReference type="PRINTS" id="PR00926">
    <property type="entry name" value="MITOCARRIER"/>
</dbReference>
<dbReference type="Pfam" id="PF00153">
    <property type="entry name" value="Mito_carr"/>
    <property type="match status" value="2"/>
</dbReference>